<dbReference type="Gene3D" id="3.90.180.10">
    <property type="entry name" value="Medium-chain alcohol dehydrogenases, catalytic domain"/>
    <property type="match status" value="1"/>
</dbReference>
<dbReference type="PANTHER" id="PTHR43482:SF1">
    <property type="entry name" value="PROTEIN AST1-RELATED"/>
    <property type="match status" value="1"/>
</dbReference>
<dbReference type="PANTHER" id="PTHR43482">
    <property type="entry name" value="PROTEIN AST1-RELATED"/>
    <property type="match status" value="1"/>
</dbReference>
<evidence type="ECO:0000259" key="1">
    <source>
        <dbReference type="SMART" id="SM00829"/>
    </source>
</evidence>
<dbReference type="SUPFAM" id="SSF50129">
    <property type="entry name" value="GroES-like"/>
    <property type="match status" value="1"/>
</dbReference>
<dbReference type="RefSeq" id="WP_125599612.1">
    <property type="nucleotide sequence ID" value="NZ_JBHSSM010000007.1"/>
</dbReference>
<dbReference type="Gene3D" id="3.40.50.720">
    <property type="entry name" value="NAD(P)-binding Rossmann-like Domain"/>
    <property type="match status" value="1"/>
</dbReference>
<dbReference type="SMART" id="SM00829">
    <property type="entry name" value="PKS_ER"/>
    <property type="match status" value="1"/>
</dbReference>
<reference evidence="3" key="1">
    <citation type="journal article" date="2019" name="Int. J. Syst. Evol. Microbiol.">
        <title>The Global Catalogue of Microorganisms (GCM) 10K type strain sequencing project: providing services to taxonomists for standard genome sequencing and annotation.</title>
        <authorList>
            <consortium name="The Broad Institute Genomics Platform"/>
            <consortium name="The Broad Institute Genome Sequencing Center for Infectious Disease"/>
            <person name="Wu L."/>
            <person name="Ma J."/>
        </authorList>
    </citation>
    <scope>NUCLEOTIDE SEQUENCE [LARGE SCALE GENOMIC DNA]</scope>
    <source>
        <strain evidence="3">CCM 8897</strain>
    </source>
</reference>
<dbReference type="InterPro" id="IPR052585">
    <property type="entry name" value="Lipid_raft_assoc_Zn_ADH"/>
</dbReference>
<gene>
    <name evidence="2" type="ORF">ACFQHW_02300</name>
</gene>
<organism evidence="2 3">
    <name type="scientific">Lapidilactobacillus achengensis</name>
    <dbReference type="NCBI Taxonomy" id="2486000"/>
    <lineage>
        <taxon>Bacteria</taxon>
        <taxon>Bacillati</taxon>
        <taxon>Bacillota</taxon>
        <taxon>Bacilli</taxon>
        <taxon>Lactobacillales</taxon>
        <taxon>Lactobacillaceae</taxon>
        <taxon>Lapidilactobacillus</taxon>
    </lineage>
</organism>
<dbReference type="Proteomes" id="UP001596310">
    <property type="component" value="Unassembled WGS sequence"/>
</dbReference>
<dbReference type="InterPro" id="IPR011032">
    <property type="entry name" value="GroES-like_sf"/>
</dbReference>
<evidence type="ECO:0000313" key="2">
    <source>
        <dbReference type="EMBL" id="MFC6314396.1"/>
    </source>
</evidence>
<proteinExistence type="predicted"/>
<accession>A0ABW1UKZ4</accession>
<dbReference type="InterPro" id="IPR014182">
    <property type="entry name" value="ADH_Zn_typ-1"/>
</dbReference>
<dbReference type="Pfam" id="PF08240">
    <property type="entry name" value="ADH_N"/>
    <property type="match status" value="1"/>
</dbReference>
<dbReference type="InterPro" id="IPR013154">
    <property type="entry name" value="ADH-like_N"/>
</dbReference>
<name>A0ABW1UKZ4_9LACO</name>
<dbReference type="CDD" id="cd08252">
    <property type="entry name" value="AL_MDR"/>
    <property type="match status" value="1"/>
</dbReference>
<protein>
    <submittedName>
        <fullName evidence="2">Zinc-binding alcohol dehydrogenase family protein</fullName>
    </submittedName>
</protein>
<comment type="caution">
    <text evidence="2">The sequence shown here is derived from an EMBL/GenBank/DDBJ whole genome shotgun (WGS) entry which is preliminary data.</text>
</comment>
<sequence>MTETTVYSFTDGFQLGNGQFSRERRELPTPQAHDLLVQVAATAVNPVDTKLRQTLLGPHAHILGYDGAGVILAKGPQVDDFQVGDQVYYAGTTQRQGSYATAQLIDSRLVAAKPTNLTMTAAAAMPLTTLTAWELLFERMGFPAVKNANAGRRLLIINGAGGVGSIMSQLAHWSGFTVAATASPKHFPWLQQHQVDLPLDYHHDLPTQLTDAGWPQVDAVAILTEPTAYFSLAAAVIAPLGHVGSIVEATNDLPLRLLKAKSASWHWEYMFTKTDYQMELATQGQILARAAHLFTTGELRSNVTTVLAGLSNDNLLTAHRLLETGHTQGKIVLQVI</sequence>
<dbReference type="InterPro" id="IPR020843">
    <property type="entry name" value="ER"/>
</dbReference>
<evidence type="ECO:0000313" key="3">
    <source>
        <dbReference type="Proteomes" id="UP001596310"/>
    </source>
</evidence>
<dbReference type="SUPFAM" id="SSF51735">
    <property type="entry name" value="NAD(P)-binding Rossmann-fold domains"/>
    <property type="match status" value="1"/>
</dbReference>
<feature type="domain" description="Enoyl reductase (ER)" evidence="1">
    <location>
        <begin position="16"/>
        <end position="333"/>
    </location>
</feature>
<dbReference type="EMBL" id="JBHSSM010000007">
    <property type="protein sequence ID" value="MFC6314396.1"/>
    <property type="molecule type" value="Genomic_DNA"/>
</dbReference>
<dbReference type="Pfam" id="PF13602">
    <property type="entry name" value="ADH_zinc_N_2"/>
    <property type="match status" value="1"/>
</dbReference>
<dbReference type="InterPro" id="IPR036291">
    <property type="entry name" value="NAD(P)-bd_dom_sf"/>
</dbReference>
<keyword evidence="3" id="KW-1185">Reference proteome</keyword>